<dbReference type="Proteomes" id="UP000663722">
    <property type="component" value="Chromosome"/>
</dbReference>
<evidence type="ECO:0000313" key="2">
    <source>
        <dbReference type="Proteomes" id="UP000663722"/>
    </source>
</evidence>
<accession>A0A975BXW3</accession>
<protein>
    <submittedName>
        <fullName evidence="1">Uncharacterized protein</fullName>
    </submittedName>
</protein>
<dbReference type="EMBL" id="CP061800">
    <property type="protein sequence ID" value="QTA93799.1"/>
    <property type="molecule type" value="Genomic_DNA"/>
</dbReference>
<name>A0A975BXW3_9BACT</name>
<keyword evidence="2" id="KW-1185">Reference proteome</keyword>
<dbReference type="AlphaFoldDB" id="A0A975BXW3"/>
<sequence length="48" mass="5284">MMKLLPDQRLPRTAGELLNRAGINTIYVGKTGYAAAQNYMILQVGMNS</sequence>
<organism evidence="1 2">
    <name type="scientific">Desulfonema magnum</name>
    <dbReference type="NCBI Taxonomy" id="45655"/>
    <lineage>
        <taxon>Bacteria</taxon>
        <taxon>Pseudomonadati</taxon>
        <taxon>Thermodesulfobacteriota</taxon>
        <taxon>Desulfobacteria</taxon>
        <taxon>Desulfobacterales</taxon>
        <taxon>Desulfococcaceae</taxon>
        <taxon>Desulfonema</taxon>
    </lineage>
</organism>
<evidence type="ECO:0000313" key="1">
    <source>
        <dbReference type="EMBL" id="QTA93799.1"/>
    </source>
</evidence>
<dbReference type="KEGG" id="dmm:dnm_099070"/>
<gene>
    <name evidence="1" type="ORF">dnm_099070</name>
</gene>
<reference evidence="1" key="1">
    <citation type="journal article" date="2021" name="Microb. Physiol.">
        <title>Proteogenomic Insights into the Physiology of Marine, Sulfate-Reducing, Filamentous Desulfonema limicola and Desulfonema magnum.</title>
        <authorList>
            <person name="Schnaars V."/>
            <person name="Wohlbrand L."/>
            <person name="Scheve S."/>
            <person name="Hinrichs C."/>
            <person name="Reinhardt R."/>
            <person name="Rabus R."/>
        </authorList>
    </citation>
    <scope>NUCLEOTIDE SEQUENCE</scope>
    <source>
        <strain evidence="1">4be13</strain>
    </source>
</reference>
<proteinExistence type="predicted"/>
<dbReference type="RefSeq" id="WP_207680568.1">
    <property type="nucleotide sequence ID" value="NZ_CP061800.1"/>
</dbReference>